<dbReference type="EMBL" id="MAAF01000016">
    <property type="protein sequence ID" value="OUR84497.1"/>
    <property type="molecule type" value="Genomic_DNA"/>
</dbReference>
<evidence type="ECO:0000313" key="3">
    <source>
        <dbReference type="Proteomes" id="UP000243053"/>
    </source>
</evidence>
<sequence length="185" mass="20886">MLRHYFFSDDLDELEKVENELEQEGFTEPQIHVLSENDTGVENHHLHEVAAVLKQDVVHSTELGAVIGLVGACAFLLLTYLLNWHQSAAGWVPFIFLAIIILGFCTWEGGFIGIQQPNVNFKRFQEMLHNGKHILFVDAEPNQELALAAVMKTHPNVAASGFGESTPNWVIRAQDNFKRFMKTMP</sequence>
<accession>A0A1Y5EV58</accession>
<keyword evidence="1" id="KW-0812">Transmembrane</keyword>
<gene>
    <name evidence="2" type="ORF">A9Q75_02280</name>
</gene>
<dbReference type="AlphaFoldDB" id="A0A1Y5EV58"/>
<proteinExistence type="predicted"/>
<name>A0A1Y5EV58_COLPS</name>
<keyword evidence="1" id="KW-0472">Membrane</keyword>
<dbReference type="Proteomes" id="UP000243053">
    <property type="component" value="Unassembled WGS sequence"/>
</dbReference>
<evidence type="ECO:0000313" key="2">
    <source>
        <dbReference type="EMBL" id="OUR84497.1"/>
    </source>
</evidence>
<reference evidence="3" key="1">
    <citation type="journal article" date="2017" name="Proc. Natl. Acad. Sci. U.S.A.">
        <title>Simulation of Deepwater Horizon oil plume reveals substrate specialization within a complex community of hydrocarbon degraders.</title>
        <authorList>
            <person name="Hu P."/>
            <person name="Dubinsky E.A."/>
            <person name="Probst A.J."/>
            <person name="Wang J."/>
            <person name="Sieber C.M.K."/>
            <person name="Tom L.M."/>
            <person name="Gardinali P."/>
            <person name="Banfield J.F."/>
            <person name="Atlas R.M."/>
            <person name="Andersen G.L."/>
        </authorList>
    </citation>
    <scope>NUCLEOTIDE SEQUENCE [LARGE SCALE GENOMIC DNA]</scope>
</reference>
<protein>
    <submittedName>
        <fullName evidence="2">NAD/FAD-utilizing enzyme</fullName>
    </submittedName>
</protein>
<evidence type="ECO:0000256" key="1">
    <source>
        <dbReference type="SAM" id="Phobius"/>
    </source>
</evidence>
<comment type="caution">
    <text evidence="2">The sequence shown here is derived from an EMBL/GenBank/DDBJ whole genome shotgun (WGS) entry which is preliminary data.</text>
</comment>
<feature type="transmembrane region" description="Helical" evidence="1">
    <location>
        <begin position="63"/>
        <end position="82"/>
    </location>
</feature>
<keyword evidence="1" id="KW-1133">Transmembrane helix</keyword>
<feature type="transmembrane region" description="Helical" evidence="1">
    <location>
        <begin position="88"/>
        <end position="114"/>
    </location>
</feature>
<organism evidence="2 3">
    <name type="scientific">Colwellia psychrerythraea</name>
    <name type="common">Vibrio psychroerythus</name>
    <dbReference type="NCBI Taxonomy" id="28229"/>
    <lineage>
        <taxon>Bacteria</taxon>
        <taxon>Pseudomonadati</taxon>
        <taxon>Pseudomonadota</taxon>
        <taxon>Gammaproteobacteria</taxon>
        <taxon>Alteromonadales</taxon>
        <taxon>Colwelliaceae</taxon>
        <taxon>Colwellia</taxon>
    </lineage>
</organism>